<dbReference type="InterPro" id="IPR036322">
    <property type="entry name" value="WD40_repeat_dom_sf"/>
</dbReference>
<feature type="domain" description="PPIase cyclophilin-type" evidence="8">
    <location>
        <begin position="466"/>
        <end position="613"/>
    </location>
</feature>
<comment type="catalytic activity">
    <reaction evidence="1">
        <text>[protein]-peptidylproline (omega=180) = [protein]-peptidylproline (omega=0)</text>
        <dbReference type="Rhea" id="RHEA:16237"/>
        <dbReference type="Rhea" id="RHEA-COMP:10747"/>
        <dbReference type="Rhea" id="RHEA-COMP:10748"/>
        <dbReference type="ChEBI" id="CHEBI:83833"/>
        <dbReference type="ChEBI" id="CHEBI:83834"/>
        <dbReference type="EC" id="5.2.1.8"/>
    </reaction>
</comment>
<dbReference type="Gene3D" id="2.130.10.10">
    <property type="entry name" value="YVTN repeat-like/Quinoprotein amine dehydrogenase"/>
    <property type="match status" value="2"/>
</dbReference>
<keyword evidence="3 7" id="KW-0853">WD repeat</keyword>
<dbReference type="GO" id="GO:0006457">
    <property type="term" value="P:protein folding"/>
    <property type="evidence" value="ECO:0007669"/>
    <property type="project" value="InterPro"/>
</dbReference>
<evidence type="ECO:0000256" key="3">
    <source>
        <dbReference type="ARBA" id="ARBA00022574"/>
    </source>
</evidence>
<dbReference type="PRINTS" id="PR00153">
    <property type="entry name" value="CSAPPISMRASE"/>
</dbReference>
<organism evidence="9">
    <name type="scientific">Arcella intermedia</name>
    <dbReference type="NCBI Taxonomy" id="1963864"/>
    <lineage>
        <taxon>Eukaryota</taxon>
        <taxon>Amoebozoa</taxon>
        <taxon>Tubulinea</taxon>
        <taxon>Elardia</taxon>
        <taxon>Arcellinida</taxon>
        <taxon>Sphaerothecina</taxon>
        <taxon>Arcellidae</taxon>
        <taxon>Arcella</taxon>
    </lineage>
</organism>
<dbReference type="EC" id="5.2.1.8" evidence="2"/>
<dbReference type="InterPro" id="IPR002130">
    <property type="entry name" value="Cyclophilin-type_PPIase_dom"/>
</dbReference>
<dbReference type="InterPro" id="IPR001680">
    <property type="entry name" value="WD40_rpt"/>
</dbReference>
<dbReference type="InterPro" id="IPR020892">
    <property type="entry name" value="Cyclophilin-type_PPIase_CS"/>
</dbReference>
<dbReference type="PROSITE" id="PS50294">
    <property type="entry name" value="WD_REPEATS_REGION"/>
    <property type="match status" value="1"/>
</dbReference>
<dbReference type="PROSITE" id="PS00170">
    <property type="entry name" value="CSA_PPIASE_1"/>
    <property type="match status" value="1"/>
</dbReference>
<sequence>MPKKEKPKAPPKKGLKYQKLYIQALPSASMYEKSYMHRKVVTHLAVTKTEFILTGAEDGHLKFWKKLPSGIEFVKHFISHVAPITSLAVSSDGLYAASASKDKTLKIYDVINFDMITIIDLGFVPSDCCWVHQSSAKKPTIAIASAHEDAPYIYIYDILQNERTPENITKPLEILKDIHRDPVILIKYNQAYNTVISIDRKGRIEYWDAEPASEHAFPANAVQFKYKTSTDLYEFCKVGTVPTSLEISKDGKLFATMGADRNVRIFQFETGKLYRVYCESLEVFKSNQKEASSNVGSHKLDALDDIDFGRRMAIENQLDKAWAANKAPPSNVIFDESGNFVLYTSMLGIKLVNIVKNKLVNIIGKVENSERFLSIALFQGKTRGSVATGTFVAKGEEDPTVFSTAFNKNRFYLFSKREPPQDQDADMQAGRDVYNEKPTQDEIRSLPKKMKEDRIALSAILRTTFGDIHITLFGDKCPKTVENFTQLAKNNYYNGVIFHRVIKSFMIQTGDPLGDGTGGTSIWGKDFEDEFHPSLRHDVPFTVSMANANAPNTNGSQFFITTIPCPNLDNKHTVFGRVTKGMEVVSQIERVSTDKSAGKNKPWEDIKIINVDVNFHH</sequence>
<feature type="repeat" description="WD" evidence="7">
    <location>
        <begin position="77"/>
        <end position="110"/>
    </location>
</feature>
<dbReference type="PROSITE" id="PS50072">
    <property type="entry name" value="CSA_PPIASE_2"/>
    <property type="match status" value="1"/>
</dbReference>
<dbReference type="Gene3D" id="2.40.100.10">
    <property type="entry name" value="Cyclophilin-like"/>
    <property type="match status" value="1"/>
</dbReference>
<evidence type="ECO:0000259" key="8">
    <source>
        <dbReference type="PROSITE" id="PS50072"/>
    </source>
</evidence>
<dbReference type="FunFam" id="2.40.100.10:FF:000003">
    <property type="entry name" value="Peptidylprolyl isomerase domain and WD repeat-containing 1"/>
    <property type="match status" value="1"/>
</dbReference>
<dbReference type="SUPFAM" id="SSF50891">
    <property type="entry name" value="Cyclophilin-like"/>
    <property type="match status" value="1"/>
</dbReference>
<dbReference type="PROSITE" id="PS50082">
    <property type="entry name" value="WD_REPEATS_2"/>
    <property type="match status" value="1"/>
</dbReference>
<dbReference type="Pfam" id="PF00160">
    <property type="entry name" value="Pro_isomerase"/>
    <property type="match status" value="1"/>
</dbReference>
<dbReference type="SUPFAM" id="SSF50978">
    <property type="entry name" value="WD40 repeat-like"/>
    <property type="match status" value="1"/>
</dbReference>
<evidence type="ECO:0000256" key="4">
    <source>
        <dbReference type="ARBA" id="ARBA00022737"/>
    </source>
</evidence>
<dbReference type="InterPro" id="IPR044666">
    <property type="entry name" value="Cyclophilin_A-like"/>
</dbReference>
<protein>
    <recommendedName>
        <fullName evidence="2">peptidylprolyl isomerase</fullName>
        <ecNumber evidence="2">5.2.1.8</ecNumber>
    </recommendedName>
</protein>
<dbReference type="AlphaFoldDB" id="A0A6B2KZT4"/>
<evidence type="ECO:0000313" key="9">
    <source>
        <dbReference type="EMBL" id="NDV30209.1"/>
    </source>
</evidence>
<accession>A0A6B2KZT4</accession>
<evidence type="ECO:0000256" key="6">
    <source>
        <dbReference type="ARBA" id="ARBA00023235"/>
    </source>
</evidence>
<evidence type="ECO:0000256" key="1">
    <source>
        <dbReference type="ARBA" id="ARBA00000971"/>
    </source>
</evidence>
<evidence type="ECO:0000256" key="5">
    <source>
        <dbReference type="ARBA" id="ARBA00023110"/>
    </source>
</evidence>
<dbReference type="GO" id="GO:0003755">
    <property type="term" value="F:peptidyl-prolyl cis-trans isomerase activity"/>
    <property type="evidence" value="ECO:0007669"/>
    <property type="project" value="UniProtKB-KW"/>
</dbReference>
<dbReference type="Pfam" id="PF00400">
    <property type="entry name" value="WD40"/>
    <property type="match status" value="1"/>
</dbReference>
<proteinExistence type="predicted"/>
<evidence type="ECO:0000256" key="2">
    <source>
        <dbReference type="ARBA" id="ARBA00013194"/>
    </source>
</evidence>
<dbReference type="InterPro" id="IPR029000">
    <property type="entry name" value="Cyclophilin-like_dom_sf"/>
</dbReference>
<keyword evidence="6" id="KW-0413">Isomerase</keyword>
<dbReference type="PANTHER" id="PTHR45625">
    <property type="entry name" value="PEPTIDYL-PROLYL CIS-TRANS ISOMERASE-RELATED"/>
    <property type="match status" value="1"/>
</dbReference>
<dbReference type="InterPro" id="IPR015943">
    <property type="entry name" value="WD40/YVTN_repeat-like_dom_sf"/>
</dbReference>
<dbReference type="GO" id="GO:0005634">
    <property type="term" value="C:nucleus"/>
    <property type="evidence" value="ECO:0007669"/>
    <property type="project" value="UniProtKB-ARBA"/>
</dbReference>
<reference evidence="9" key="1">
    <citation type="journal article" date="2020" name="J. Eukaryot. Microbiol.">
        <title>De novo Sequencing, Assembly and Annotation of the Transcriptome for the Free-Living Testate Amoeba Arcella intermedia.</title>
        <authorList>
            <person name="Ribeiro G.M."/>
            <person name="Porfirio-Sousa A.L."/>
            <person name="Maurer-Alcala X.X."/>
            <person name="Katz L.A."/>
            <person name="Lahr D.J.G."/>
        </authorList>
    </citation>
    <scope>NUCLEOTIDE SEQUENCE</scope>
</reference>
<keyword evidence="4" id="KW-0677">Repeat</keyword>
<name>A0A6B2KZT4_9EUKA</name>
<dbReference type="EMBL" id="GIBP01001240">
    <property type="protein sequence ID" value="NDV30209.1"/>
    <property type="molecule type" value="Transcribed_RNA"/>
</dbReference>
<dbReference type="PANTHER" id="PTHR45625:SF4">
    <property type="entry name" value="PEPTIDYLPROLYL ISOMERASE DOMAIN AND WD REPEAT-CONTAINING PROTEIN 1"/>
    <property type="match status" value="1"/>
</dbReference>
<evidence type="ECO:0000256" key="7">
    <source>
        <dbReference type="PROSITE-ProRule" id="PRU00221"/>
    </source>
</evidence>
<dbReference type="SMART" id="SM00320">
    <property type="entry name" value="WD40"/>
    <property type="match status" value="4"/>
</dbReference>
<keyword evidence="5" id="KW-0697">Rotamase</keyword>